<dbReference type="Pfam" id="PF01464">
    <property type="entry name" value="SLT"/>
    <property type="match status" value="1"/>
</dbReference>
<keyword evidence="3" id="KW-0812">Transmembrane</keyword>
<comment type="caution">
    <text evidence="5">The sequence shown here is derived from an EMBL/GenBank/DDBJ whole genome shotgun (WGS) entry which is preliminary data.</text>
</comment>
<sequence length="306" mass="32463">MTARQNLRSLVEHTHRVVLLVGRDIAHGLLIVSHNTLALVGLAVLGLALLVVSQASLRQEVEREVLGWLNQRHEARAEVTGDFLGVLAEPEAVSRATAADPKALTRQQSLLTQYISRKYRVAPEPVARLVKEAWDVGQRARLEPSLILAIMAIESGFNPFAQSPVGAQGLMQVMTRVHDDKYQAFGGQLAAFDPVTNLRVGVQVLKECIQRAGSLEEGLRYYVGAANLPDDAGYTAKVLAEQELFRAAAAGLNPPLTSPTPAAAPAATPPANAASPANPGTPASMPTAALPSTTQAAGTEQIASIR</sequence>
<feature type="domain" description="Transglycosylase SLT" evidence="4">
    <location>
        <begin position="138"/>
        <end position="216"/>
    </location>
</feature>
<evidence type="ECO:0000256" key="1">
    <source>
        <dbReference type="ARBA" id="ARBA00007734"/>
    </source>
</evidence>
<keyword evidence="6" id="KW-1185">Reference proteome</keyword>
<keyword evidence="3" id="KW-1133">Transmembrane helix</keyword>
<proteinExistence type="inferred from homology"/>
<dbReference type="InterPro" id="IPR008258">
    <property type="entry name" value="Transglycosylase_SLT_dom_1"/>
</dbReference>
<reference evidence="5 6" key="1">
    <citation type="submission" date="2024-08" db="EMBL/GenBank/DDBJ databases">
        <authorList>
            <person name="Lu H."/>
        </authorList>
    </citation>
    <scope>NUCLEOTIDE SEQUENCE [LARGE SCALE GENOMIC DNA]</scope>
    <source>
        <strain evidence="5 6">BYS180W</strain>
    </source>
</reference>
<dbReference type="InterPro" id="IPR023346">
    <property type="entry name" value="Lysozyme-like_dom_sf"/>
</dbReference>
<evidence type="ECO:0000313" key="6">
    <source>
        <dbReference type="Proteomes" id="UP001606099"/>
    </source>
</evidence>
<feature type="transmembrane region" description="Helical" evidence="3">
    <location>
        <begin position="25"/>
        <end position="52"/>
    </location>
</feature>
<dbReference type="RefSeq" id="WP_394463341.1">
    <property type="nucleotide sequence ID" value="NZ_JBIGHZ010000006.1"/>
</dbReference>
<dbReference type="SUPFAM" id="SSF53955">
    <property type="entry name" value="Lysozyme-like"/>
    <property type="match status" value="1"/>
</dbReference>
<feature type="compositionally biased region" description="Low complexity" evidence="2">
    <location>
        <begin position="256"/>
        <end position="284"/>
    </location>
</feature>
<protein>
    <submittedName>
        <fullName evidence="5">Transglycosylase SLT domain-containing protein</fullName>
    </submittedName>
</protein>
<comment type="similarity">
    <text evidence="1">Belongs to the transglycosylase Slt family.</text>
</comment>
<gene>
    <name evidence="5" type="ORF">ACG0Z6_16290</name>
</gene>
<dbReference type="Gene3D" id="1.10.530.10">
    <property type="match status" value="1"/>
</dbReference>
<feature type="compositionally biased region" description="Polar residues" evidence="2">
    <location>
        <begin position="290"/>
        <end position="306"/>
    </location>
</feature>
<dbReference type="PANTHER" id="PTHR37423">
    <property type="entry name" value="SOLUBLE LYTIC MUREIN TRANSGLYCOSYLASE-RELATED"/>
    <property type="match status" value="1"/>
</dbReference>
<keyword evidence="3" id="KW-0472">Membrane</keyword>
<dbReference type="PANTHER" id="PTHR37423:SF2">
    <property type="entry name" value="MEMBRANE-BOUND LYTIC MUREIN TRANSGLYCOSYLASE C"/>
    <property type="match status" value="1"/>
</dbReference>
<accession>A0ABW7FZK2</accession>
<dbReference type="CDD" id="cd00254">
    <property type="entry name" value="LT-like"/>
    <property type="match status" value="1"/>
</dbReference>
<evidence type="ECO:0000256" key="3">
    <source>
        <dbReference type="SAM" id="Phobius"/>
    </source>
</evidence>
<dbReference type="Proteomes" id="UP001606099">
    <property type="component" value="Unassembled WGS sequence"/>
</dbReference>
<organism evidence="5 6">
    <name type="scientific">Roseateles rivi</name>
    <dbReference type="NCBI Taxonomy" id="3299028"/>
    <lineage>
        <taxon>Bacteria</taxon>
        <taxon>Pseudomonadati</taxon>
        <taxon>Pseudomonadota</taxon>
        <taxon>Betaproteobacteria</taxon>
        <taxon>Burkholderiales</taxon>
        <taxon>Sphaerotilaceae</taxon>
        <taxon>Roseateles</taxon>
    </lineage>
</organism>
<evidence type="ECO:0000256" key="2">
    <source>
        <dbReference type="SAM" id="MobiDB-lite"/>
    </source>
</evidence>
<evidence type="ECO:0000313" key="5">
    <source>
        <dbReference type="EMBL" id="MFG6449786.1"/>
    </source>
</evidence>
<dbReference type="EMBL" id="JBIGHZ010000006">
    <property type="protein sequence ID" value="MFG6449786.1"/>
    <property type="molecule type" value="Genomic_DNA"/>
</dbReference>
<evidence type="ECO:0000259" key="4">
    <source>
        <dbReference type="Pfam" id="PF01464"/>
    </source>
</evidence>
<feature type="region of interest" description="Disordered" evidence="2">
    <location>
        <begin position="256"/>
        <end position="306"/>
    </location>
</feature>
<name>A0ABW7FZK2_9BURK</name>